<dbReference type="PANTHER" id="PTHR31901">
    <property type="entry name" value="GH3 DOMAIN-CONTAINING PROTEIN"/>
    <property type="match status" value="1"/>
</dbReference>
<dbReference type="AlphaFoldDB" id="A0A2N9II54"/>
<evidence type="ECO:0000259" key="4">
    <source>
        <dbReference type="Pfam" id="PF23572"/>
    </source>
</evidence>
<protein>
    <recommendedName>
        <fullName evidence="6">Indole-3-acetic acid-amido synthetase GH3.6</fullName>
    </recommendedName>
</protein>
<evidence type="ECO:0000313" key="5">
    <source>
        <dbReference type="EMBL" id="SPD23733.1"/>
    </source>
</evidence>
<keyword evidence="2" id="KW-0436">Ligase</keyword>
<organism evidence="5">
    <name type="scientific">Fagus sylvatica</name>
    <name type="common">Beechnut</name>
    <dbReference type="NCBI Taxonomy" id="28930"/>
    <lineage>
        <taxon>Eukaryota</taxon>
        <taxon>Viridiplantae</taxon>
        <taxon>Streptophyta</taxon>
        <taxon>Embryophyta</taxon>
        <taxon>Tracheophyta</taxon>
        <taxon>Spermatophyta</taxon>
        <taxon>Magnoliopsida</taxon>
        <taxon>eudicotyledons</taxon>
        <taxon>Gunneridae</taxon>
        <taxon>Pentapetalae</taxon>
        <taxon>rosids</taxon>
        <taxon>fabids</taxon>
        <taxon>Fagales</taxon>
        <taxon>Fagaceae</taxon>
        <taxon>Fagus</taxon>
    </lineage>
</organism>
<comment type="similarity">
    <text evidence="1">Belongs to the IAA-amido conjugating enzyme family.</text>
</comment>
<dbReference type="InterPro" id="IPR004993">
    <property type="entry name" value="GH3"/>
</dbReference>
<dbReference type="Pfam" id="PF03321">
    <property type="entry name" value="GH3"/>
    <property type="match status" value="1"/>
</dbReference>
<evidence type="ECO:0000256" key="1">
    <source>
        <dbReference type="ARBA" id="ARBA00008068"/>
    </source>
</evidence>
<accession>A0A2N9II54</accession>
<feature type="domain" description="GH3 middle" evidence="3">
    <location>
        <begin position="354"/>
        <end position="428"/>
    </location>
</feature>
<dbReference type="InterPro" id="IPR055377">
    <property type="entry name" value="GH3_M"/>
</dbReference>
<evidence type="ECO:0008006" key="6">
    <source>
        <dbReference type="Google" id="ProtNLM"/>
    </source>
</evidence>
<dbReference type="PANTHER" id="PTHR31901:SF44">
    <property type="entry name" value="INDOLE-3-ACETIC ACID-AMIDO SYNTHETASE GH3.6-RELATED"/>
    <property type="match status" value="1"/>
</dbReference>
<dbReference type="Pfam" id="PF23572">
    <property type="entry name" value="GH3_C"/>
    <property type="match status" value="1"/>
</dbReference>
<dbReference type="GO" id="GO:0005737">
    <property type="term" value="C:cytoplasm"/>
    <property type="evidence" value="ECO:0007669"/>
    <property type="project" value="TreeGrafter"/>
</dbReference>
<evidence type="ECO:0000259" key="3">
    <source>
        <dbReference type="Pfam" id="PF23571"/>
    </source>
</evidence>
<dbReference type="Pfam" id="PF23571">
    <property type="entry name" value="GH3_M"/>
    <property type="match status" value="1"/>
</dbReference>
<name>A0A2N9II54_FAGSY</name>
<gene>
    <name evidence="5" type="ORF">FSB_LOCUS51615</name>
</gene>
<feature type="domain" description="GH3 C-terminal" evidence="4">
    <location>
        <begin position="441"/>
        <end position="566"/>
    </location>
</feature>
<proteinExistence type="inferred from homology"/>
<dbReference type="InterPro" id="IPR055378">
    <property type="entry name" value="GH3_C"/>
</dbReference>
<dbReference type="GO" id="GO:0016881">
    <property type="term" value="F:acid-amino acid ligase activity"/>
    <property type="evidence" value="ECO:0007669"/>
    <property type="project" value="TreeGrafter"/>
</dbReference>
<reference evidence="5" key="1">
    <citation type="submission" date="2018-02" db="EMBL/GenBank/DDBJ databases">
        <authorList>
            <person name="Cohen D.B."/>
            <person name="Kent A.D."/>
        </authorList>
    </citation>
    <scope>NUCLEOTIDE SEQUENCE</scope>
</reference>
<sequence>MSMTDEEILKKLEDSTKDATCQQLESLRSILEHQSGGGGVRYLQPHLLQHYDATADANTFRQALPLSSYDDYVDHINQMADGLVHHDHPLLSVDPLLCFFYSSGASTMKPKLIPYFDSKLSKAASFIAHQGSNAIHRRLFPPRPSVNKVLWFIYADNITTTKGGFKVMAASAYPMHNSKANWSQLVSCSSPREVILGSNVEHQMYCHLLCGLRNSDSLDGIRAPYAIGLIKAFGLLESKWEQLCDDLEHGVPSSEISDVAMRDSVAEVLGGPQPELSRRIRSICEDKNWGGMVCKLWPNVRYIRCVTTGSMKQYYPRLKHYAGEVPLLGGDYFASECCVGINLDIMQPPETTRFVLLPTAAYFEFLPFASDETNVVGEETVDISGVEVGKMYEVVVTTYRGFYRYRLGDIVRVVGFYNSSPQVEFVMRAPKSSSEIINEKHLMSAMESFQSVIRNAVAAEISEFASFLDLTLSPKQLKVYIEVREGCMFLQEEKLEESVEILKRCGSSIEDSLGGIYMVDRQRGEIGPLAVSIVKPGSFDKLSQVAIENGAPASQYKPPKIIRNRQIVDFIERCIVVTVYLDG</sequence>
<evidence type="ECO:0000256" key="2">
    <source>
        <dbReference type="ARBA" id="ARBA00022598"/>
    </source>
</evidence>
<dbReference type="EMBL" id="OIVN01005713">
    <property type="protein sequence ID" value="SPD23733.1"/>
    <property type="molecule type" value="Genomic_DNA"/>
</dbReference>